<dbReference type="PANTHER" id="PTHR13068:SF130">
    <property type="entry name" value="TRANSCRIPTION TERMINATION FACTOR MTERF6, CHLOROPLASTIC_MITOCHONDRIAL-LIKE"/>
    <property type="match status" value="1"/>
</dbReference>
<dbReference type="GO" id="GO:0006353">
    <property type="term" value="P:DNA-templated transcription termination"/>
    <property type="evidence" value="ECO:0007669"/>
    <property type="project" value="UniProtKB-KW"/>
</dbReference>
<dbReference type="InterPro" id="IPR038538">
    <property type="entry name" value="MTERF_sf"/>
</dbReference>
<dbReference type="EMBL" id="JANJYI010000002">
    <property type="protein sequence ID" value="KAK2659716.1"/>
    <property type="molecule type" value="Genomic_DNA"/>
</dbReference>
<reference evidence="4" key="1">
    <citation type="journal article" date="2023" name="Plant J.">
        <title>Genome sequences and population genomics provide insights into the demographic history, inbreeding, and mutation load of two 'living fossil' tree species of Dipteronia.</title>
        <authorList>
            <person name="Feng Y."/>
            <person name="Comes H.P."/>
            <person name="Chen J."/>
            <person name="Zhu S."/>
            <person name="Lu R."/>
            <person name="Zhang X."/>
            <person name="Li P."/>
            <person name="Qiu J."/>
            <person name="Olsen K.M."/>
            <person name="Qiu Y."/>
        </authorList>
    </citation>
    <scope>NUCLEOTIDE SEQUENCE</scope>
    <source>
        <strain evidence="4">KIB01</strain>
    </source>
</reference>
<comment type="similarity">
    <text evidence="1">Belongs to the mTERF family.</text>
</comment>
<evidence type="ECO:0000256" key="3">
    <source>
        <dbReference type="ARBA" id="ARBA00022946"/>
    </source>
</evidence>
<dbReference type="Proteomes" id="UP001280121">
    <property type="component" value="Unassembled WGS sequence"/>
</dbReference>
<gene>
    <name evidence="4" type="ORF">Ddye_006249</name>
</gene>
<evidence type="ECO:0000313" key="4">
    <source>
        <dbReference type="EMBL" id="KAK2659716.1"/>
    </source>
</evidence>
<organism evidence="4 5">
    <name type="scientific">Dipteronia dyeriana</name>
    <dbReference type="NCBI Taxonomy" id="168575"/>
    <lineage>
        <taxon>Eukaryota</taxon>
        <taxon>Viridiplantae</taxon>
        <taxon>Streptophyta</taxon>
        <taxon>Embryophyta</taxon>
        <taxon>Tracheophyta</taxon>
        <taxon>Spermatophyta</taxon>
        <taxon>Magnoliopsida</taxon>
        <taxon>eudicotyledons</taxon>
        <taxon>Gunneridae</taxon>
        <taxon>Pentapetalae</taxon>
        <taxon>rosids</taxon>
        <taxon>malvids</taxon>
        <taxon>Sapindales</taxon>
        <taxon>Sapindaceae</taxon>
        <taxon>Hippocastanoideae</taxon>
        <taxon>Acereae</taxon>
        <taxon>Dipteronia</taxon>
    </lineage>
</organism>
<sequence>MTKENWELKLKLFGSLGFSEDDTLSVFRRMPPALAVSARKIKEVIEVLHRRVNTDTSFIVYHPSVLLSSVENSLKPRLVIFSQLKSKNLLRRKTSLATICKLPKMNFIKKGMLFLNLLNLEKCHFH</sequence>
<dbReference type="AlphaFoldDB" id="A0AAD9XHN4"/>
<keyword evidence="2" id="KW-0806">Transcription termination</keyword>
<keyword evidence="3" id="KW-0809">Transit peptide</keyword>
<dbReference type="Gene3D" id="1.25.70.10">
    <property type="entry name" value="Transcription termination factor 3, mitochondrial"/>
    <property type="match status" value="1"/>
</dbReference>
<keyword evidence="2" id="KW-0804">Transcription</keyword>
<comment type="caution">
    <text evidence="4">The sequence shown here is derived from an EMBL/GenBank/DDBJ whole genome shotgun (WGS) entry which is preliminary data.</text>
</comment>
<dbReference type="GO" id="GO:0003676">
    <property type="term" value="F:nucleic acid binding"/>
    <property type="evidence" value="ECO:0007669"/>
    <property type="project" value="InterPro"/>
</dbReference>
<dbReference type="Pfam" id="PF02536">
    <property type="entry name" value="mTERF"/>
    <property type="match status" value="1"/>
</dbReference>
<dbReference type="PANTHER" id="PTHR13068">
    <property type="entry name" value="CGI-12 PROTEIN-RELATED"/>
    <property type="match status" value="1"/>
</dbReference>
<name>A0AAD9XHN4_9ROSI</name>
<protein>
    <submittedName>
        <fullName evidence="4">Uncharacterized protein</fullName>
    </submittedName>
</protein>
<proteinExistence type="inferred from homology"/>
<evidence type="ECO:0000256" key="2">
    <source>
        <dbReference type="ARBA" id="ARBA00022472"/>
    </source>
</evidence>
<evidence type="ECO:0000256" key="1">
    <source>
        <dbReference type="ARBA" id="ARBA00007692"/>
    </source>
</evidence>
<keyword evidence="5" id="KW-1185">Reference proteome</keyword>
<evidence type="ECO:0000313" key="5">
    <source>
        <dbReference type="Proteomes" id="UP001280121"/>
    </source>
</evidence>
<accession>A0AAD9XHN4</accession>
<keyword evidence="2" id="KW-0805">Transcription regulation</keyword>
<dbReference type="InterPro" id="IPR003690">
    <property type="entry name" value="MTERF"/>
</dbReference>